<evidence type="ECO:0000313" key="3">
    <source>
        <dbReference type="EMBL" id="ALI34567.1"/>
    </source>
</evidence>
<sequence length="181" mass="19560">MANGINLFSVQMKNFIPYVTVVLPLLFFLFILQDGFQNANAQCLFNLSGKWIGDDGGTYFIGQNGFPGTGVTPKIWWFGSNSLGEKAGFSNVFQGEMKGGDPSGKWIISGKWADVPMGKTNGNGEIALVVETYTKYDEKAKNPVVYDVLTKVSDTGGFGGTELTRPQPHCGDVNTSGTPEK</sequence>
<dbReference type="EMBL" id="CP012850">
    <property type="protein sequence ID" value="ALI34567.1"/>
    <property type="molecule type" value="Genomic_DNA"/>
</dbReference>
<protein>
    <submittedName>
        <fullName evidence="3">Uncharacterized protein</fullName>
    </submittedName>
</protein>
<keyword evidence="4" id="KW-1185">Reference proteome</keyword>
<evidence type="ECO:0000313" key="4">
    <source>
        <dbReference type="Proteomes" id="UP000058925"/>
    </source>
</evidence>
<keyword evidence="2" id="KW-1133">Transmembrane helix</keyword>
<gene>
    <name evidence="3" type="ORF">NMY3_00353</name>
</gene>
<name>A0A654LU92_9ARCH</name>
<dbReference type="GeneID" id="60420532"/>
<keyword evidence="2" id="KW-0472">Membrane</keyword>
<evidence type="ECO:0000256" key="2">
    <source>
        <dbReference type="SAM" id="Phobius"/>
    </source>
</evidence>
<dbReference type="RefSeq" id="WP_231100168.1">
    <property type="nucleotide sequence ID" value="NZ_CP012850.1"/>
</dbReference>
<dbReference type="KEGG" id="taa:NMY3_00353"/>
<feature type="transmembrane region" description="Helical" evidence="2">
    <location>
        <begin position="15"/>
        <end position="32"/>
    </location>
</feature>
<dbReference type="AlphaFoldDB" id="A0A654LU92"/>
<feature type="region of interest" description="Disordered" evidence="1">
    <location>
        <begin position="158"/>
        <end position="181"/>
    </location>
</feature>
<accession>A0A654LU92</accession>
<organism evidence="3 4">
    <name type="scientific">Candidatus Nitrosocosmicus oleophilus</name>
    <dbReference type="NCBI Taxonomy" id="1353260"/>
    <lineage>
        <taxon>Archaea</taxon>
        <taxon>Nitrososphaerota</taxon>
        <taxon>Nitrososphaeria</taxon>
        <taxon>Nitrososphaerales</taxon>
        <taxon>Nitrososphaeraceae</taxon>
        <taxon>Candidatus Nitrosocosmicus</taxon>
    </lineage>
</organism>
<dbReference type="Proteomes" id="UP000058925">
    <property type="component" value="Chromosome"/>
</dbReference>
<keyword evidence="2" id="KW-0812">Transmembrane</keyword>
<proteinExistence type="predicted"/>
<reference evidence="4" key="1">
    <citation type="submission" date="2015-10" db="EMBL/GenBank/DDBJ databases">
        <title>Niche specialization of a soil ammonia-oxidizing archaeon, Candidatus Nitrosocosmicus oleophilus.</title>
        <authorList>
            <person name="Jung M.-Y."/>
            <person name="Rhee S.-K."/>
        </authorList>
    </citation>
    <scope>NUCLEOTIDE SEQUENCE [LARGE SCALE GENOMIC DNA]</scope>
    <source>
        <strain evidence="4">MY3</strain>
    </source>
</reference>
<evidence type="ECO:0000256" key="1">
    <source>
        <dbReference type="SAM" id="MobiDB-lite"/>
    </source>
</evidence>